<dbReference type="OrthoDB" id="7458135at2759"/>
<evidence type="ECO:0000259" key="9">
    <source>
        <dbReference type="PROSITE" id="PS50217"/>
    </source>
</evidence>
<feature type="region of interest" description="Disordered" evidence="7">
    <location>
        <begin position="868"/>
        <end position="917"/>
    </location>
</feature>
<dbReference type="AlphaFoldDB" id="A0A7R8UB64"/>
<dbReference type="Pfam" id="PF03131">
    <property type="entry name" value="bZIP_Maf"/>
    <property type="match status" value="1"/>
</dbReference>
<dbReference type="PANTHER" id="PTHR24411:SF55">
    <property type="entry name" value="SEGMENTATION PROTEIN CAP'N'COLLAR"/>
    <property type="match status" value="1"/>
</dbReference>
<feature type="region of interest" description="Disordered" evidence="7">
    <location>
        <begin position="237"/>
        <end position="270"/>
    </location>
</feature>
<keyword evidence="6" id="KW-0175">Coiled coil</keyword>
<feature type="compositionally biased region" description="Basic and acidic residues" evidence="7">
    <location>
        <begin position="898"/>
        <end position="917"/>
    </location>
</feature>
<feature type="region of interest" description="Disordered" evidence="7">
    <location>
        <begin position="1053"/>
        <end position="1091"/>
    </location>
</feature>
<feature type="signal peptide" evidence="8">
    <location>
        <begin position="1"/>
        <end position="18"/>
    </location>
</feature>
<evidence type="ECO:0000256" key="2">
    <source>
        <dbReference type="ARBA" id="ARBA00023125"/>
    </source>
</evidence>
<dbReference type="Gene3D" id="1.10.880.10">
    <property type="entry name" value="Transcription factor, Skn-1-like, DNA-binding domain"/>
    <property type="match status" value="1"/>
</dbReference>
<keyword evidence="8" id="KW-0732">Signal</keyword>
<keyword evidence="11" id="KW-1185">Reference proteome</keyword>
<feature type="chain" id="PRO_5030739032" description="BZIP domain-containing protein" evidence="8">
    <location>
        <begin position="19"/>
        <end position="1091"/>
    </location>
</feature>
<evidence type="ECO:0000256" key="3">
    <source>
        <dbReference type="ARBA" id="ARBA00023159"/>
    </source>
</evidence>
<dbReference type="GO" id="GO:0000981">
    <property type="term" value="F:DNA-binding transcription factor activity, RNA polymerase II-specific"/>
    <property type="evidence" value="ECO:0007669"/>
    <property type="project" value="TreeGrafter"/>
</dbReference>
<reference evidence="10 11" key="1">
    <citation type="submission" date="2020-11" db="EMBL/GenBank/DDBJ databases">
        <authorList>
            <person name="Wallbank WR R."/>
            <person name="Pardo Diaz C."/>
            <person name="Kozak K."/>
            <person name="Martin S."/>
            <person name="Jiggins C."/>
            <person name="Moest M."/>
            <person name="Warren A I."/>
            <person name="Generalovic N T."/>
            <person name="Byers J.R.P. K."/>
            <person name="Montejo-Kovacevich G."/>
            <person name="Yen C E."/>
        </authorList>
    </citation>
    <scope>NUCLEOTIDE SEQUENCE [LARGE SCALE GENOMIC DNA]</scope>
</reference>
<feature type="compositionally biased region" description="Low complexity" evidence="7">
    <location>
        <begin position="1075"/>
        <end position="1091"/>
    </location>
</feature>
<feature type="compositionally biased region" description="Basic and acidic residues" evidence="7">
    <location>
        <begin position="392"/>
        <end position="412"/>
    </location>
</feature>
<evidence type="ECO:0000313" key="10">
    <source>
        <dbReference type="EMBL" id="CAD7077326.1"/>
    </source>
</evidence>
<feature type="region of interest" description="Disordered" evidence="7">
    <location>
        <begin position="300"/>
        <end position="353"/>
    </location>
</feature>
<dbReference type="FunCoup" id="A0A7R8UB64">
    <property type="interactions" value="189"/>
</dbReference>
<keyword evidence="5" id="KW-0539">Nucleus</keyword>
<dbReference type="PROSITE" id="PS00036">
    <property type="entry name" value="BZIP_BASIC"/>
    <property type="match status" value="1"/>
</dbReference>
<feature type="compositionally biased region" description="Low complexity" evidence="7">
    <location>
        <begin position="413"/>
        <end position="433"/>
    </location>
</feature>
<accession>A0A7R8UB64</accession>
<dbReference type="SUPFAM" id="SSF47454">
    <property type="entry name" value="A DNA-binding domain in eukaryotic transcription factors"/>
    <property type="match status" value="1"/>
</dbReference>
<dbReference type="EMBL" id="LR899009">
    <property type="protein sequence ID" value="CAD7077326.1"/>
    <property type="molecule type" value="Genomic_DNA"/>
</dbReference>
<feature type="compositionally biased region" description="Low complexity" evidence="7">
    <location>
        <begin position="798"/>
        <end position="807"/>
    </location>
</feature>
<feature type="coiled-coil region" evidence="6">
    <location>
        <begin position="973"/>
        <end position="1000"/>
    </location>
</feature>
<dbReference type="InterPro" id="IPR047167">
    <property type="entry name" value="NFE2-like"/>
</dbReference>
<name>A0A7R8UB64_HERIL</name>
<evidence type="ECO:0000256" key="5">
    <source>
        <dbReference type="ARBA" id="ARBA00023242"/>
    </source>
</evidence>
<dbReference type="CDD" id="cd14698">
    <property type="entry name" value="bZIP_CNC"/>
    <property type="match status" value="1"/>
</dbReference>
<evidence type="ECO:0000256" key="4">
    <source>
        <dbReference type="ARBA" id="ARBA00023163"/>
    </source>
</evidence>
<feature type="region of interest" description="Disordered" evidence="7">
    <location>
        <begin position="708"/>
        <end position="813"/>
    </location>
</feature>
<keyword evidence="4" id="KW-0804">Transcription</keyword>
<feature type="region of interest" description="Disordered" evidence="7">
    <location>
        <begin position="389"/>
        <end position="438"/>
    </location>
</feature>
<sequence length="1091" mass="120495">MISFKKSYAEQLLQLALALSLLQVDPDSYLGHGWDNHLELRNGDGWQLEMLRAVPISEYPYANRKAVIPLIEDLVRFDRHSQSLNDITAYLLNVQNSQNNQTSSNQEAEPGGGPGAVAVELPPITTAPSPPNNTVELDLFLNADHFADQASMMDQNLADLREYGDIPLSSFPYYGLPLKDEPPDMLPVGFQVKQEQPSTSSGSTAGGIDDFFNPELFSLRTNDSEDFRREDALAIKKEAEEDESVPEDFAAEVTVKKEEPDDNSDGNSTADVFYSSVELTEEESEIVEVLWKQDVDLGFSLAPPKPDKSAPQPGSSKNSEDEAEKLKALQDLKDENNESKLNDEGKDDLDDEWAGIPFTIDNETGEYIRLPLQLDELLQDVLQLADLNPDEQENHQEPKPNPDVKLITEEKPSTSGSGASSSSSNVVSTSSLSDEATIVEPPQSEVEVASAQSELFNLDNADALDELDMMIQSAGSFQHHRPGQNYGTNSVFRQSGFHHHHHQSRVPLTRGVSMEQRLQDIANLFNPLPAMGVGMGVSEMSPYSHYPTHYPYQGGPAIPQHGQFPHPSHHPVLHNASLADLGATQPHYGHNLGSAVSSSMHLTNSSHETDSGASGYKMEHDMMYYSNTSSELNHTTDGFINSILNDEDLQLMDMGVSEGFCTMRMLEGNTTSNNSSVLGSSGASHGSHMLSMPTNLGNLSNEVIGASTGDRLDASSDSAVSSMGSERVPSLSDGEWGDAGSDSAQDYHQGKYGGPYDYSYNGRLGGDSSRQQPVAQKKHQMFGKRYFQEQPNIPSLPQPSSTTQPPSDHLPPVPVKYEYDAYGMHPSGAASIASSLEGAVGPIVNKDHVPLMTNAEMKYACSLDFSRPPRGSGPAHDLISHNHTYTLPQGSGSVPRPQIRDKKQKRSEDEHMTRDEKRARALNIPISVNDIINLPMDEFNERLSKYDLNETQLSLIRDIRRRGKNKVAAQNCRKRKLDQILSLEDEVKEVRRRKERLFQERDIILAERKRIASKFATLHRHVFQYLRDSDGNPCSPSQYSLQQAADGSVYLLRRENNKPENNTTTNHSGHHHHSSSQGPQPPSSSSQHQKD</sequence>
<feature type="compositionally biased region" description="Low complexity" evidence="7">
    <location>
        <begin position="99"/>
        <end position="109"/>
    </location>
</feature>
<dbReference type="InterPro" id="IPR008917">
    <property type="entry name" value="TF_DNA-bd_sf"/>
</dbReference>
<evidence type="ECO:0000256" key="6">
    <source>
        <dbReference type="SAM" id="Coils"/>
    </source>
</evidence>
<dbReference type="PANTHER" id="PTHR24411">
    <property type="entry name" value="NUCLEAR FACTOR ERYTHROID 2-RELATED FACTOR"/>
    <property type="match status" value="1"/>
</dbReference>
<dbReference type="Proteomes" id="UP000594454">
    <property type="component" value="Chromosome 1"/>
</dbReference>
<dbReference type="GO" id="GO:0005634">
    <property type="term" value="C:nucleus"/>
    <property type="evidence" value="ECO:0007669"/>
    <property type="project" value="TreeGrafter"/>
</dbReference>
<dbReference type="OMA" id="TESFCRM"/>
<proteinExistence type="predicted"/>
<dbReference type="InterPro" id="IPR004826">
    <property type="entry name" value="bZIP_Maf"/>
</dbReference>
<organism evidence="10 11">
    <name type="scientific">Hermetia illucens</name>
    <name type="common">Black soldier fly</name>
    <dbReference type="NCBI Taxonomy" id="343691"/>
    <lineage>
        <taxon>Eukaryota</taxon>
        <taxon>Metazoa</taxon>
        <taxon>Ecdysozoa</taxon>
        <taxon>Arthropoda</taxon>
        <taxon>Hexapoda</taxon>
        <taxon>Insecta</taxon>
        <taxon>Pterygota</taxon>
        <taxon>Neoptera</taxon>
        <taxon>Endopterygota</taxon>
        <taxon>Diptera</taxon>
        <taxon>Brachycera</taxon>
        <taxon>Stratiomyomorpha</taxon>
        <taxon>Stratiomyidae</taxon>
        <taxon>Hermetiinae</taxon>
        <taxon>Hermetia</taxon>
    </lineage>
</organism>
<gene>
    <name evidence="10" type="ORF">HERILL_LOCUS684</name>
</gene>
<dbReference type="FunFam" id="1.10.880.10:FF:000004">
    <property type="entry name" value="Nuclear factor, erythroid 2"/>
    <property type="match status" value="1"/>
</dbReference>
<feature type="domain" description="BZIP" evidence="9">
    <location>
        <begin position="955"/>
        <end position="1018"/>
    </location>
</feature>
<evidence type="ECO:0000256" key="8">
    <source>
        <dbReference type="SAM" id="SignalP"/>
    </source>
</evidence>
<evidence type="ECO:0000313" key="11">
    <source>
        <dbReference type="Proteomes" id="UP000594454"/>
    </source>
</evidence>
<protein>
    <recommendedName>
        <fullName evidence="9">BZIP domain-containing protein</fullName>
    </recommendedName>
</protein>
<dbReference type="GO" id="GO:0000978">
    <property type="term" value="F:RNA polymerase II cis-regulatory region sequence-specific DNA binding"/>
    <property type="evidence" value="ECO:0007669"/>
    <property type="project" value="InterPro"/>
</dbReference>
<feature type="region of interest" description="Disordered" evidence="7">
    <location>
        <begin position="99"/>
        <end position="131"/>
    </location>
</feature>
<dbReference type="InterPro" id="IPR004827">
    <property type="entry name" value="bZIP"/>
</dbReference>
<keyword evidence="1" id="KW-0805">Transcription regulation</keyword>
<feature type="compositionally biased region" description="Polar residues" evidence="7">
    <location>
        <begin position="881"/>
        <end position="892"/>
    </location>
</feature>
<evidence type="ECO:0000256" key="7">
    <source>
        <dbReference type="SAM" id="MobiDB-lite"/>
    </source>
</evidence>
<dbReference type="PROSITE" id="PS50217">
    <property type="entry name" value="BZIP"/>
    <property type="match status" value="1"/>
</dbReference>
<feature type="compositionally biased region" description="Basic and acidic residues" evidence="7">
    <location>
        <begin position="318"/>
        <end position="344"/>
    </location>
</feature>
<keyword evidence="2" id="KW-0238">DNA-binding</keyword>
<evidence type="ECO:0000256" key="1">
    <source>
        <dbReference type="ARBA" id="ARBA00023015"/>
    </source>
</evidence>
<dbReference type="InParanoid" id="A0A7R8UB64"/>
<feature type="compositionally biased region" description="Acidic residues" evidence="7">
    <location>
        <begin position="240"/>
        <end position="250"/>
    </location>
</feature>
<dbReference type="SMART" id="SM00338">
    <property type="entry name" value="BRLZ"/>
    <property type="match status" value="1"/>
</dbReference>
<keyword evidence="3" id="KW-0010">Activator</keyword>